<evidence type="ECO:0000313" key="3">
    <source>
        <dbReference type="Proteomes" id="UP000516173"/>
    </source>
</evidence>
<dbReference type="GeneID" id="80350703"/>
<dbReference type="AlphaFoldDB" id="A0A7G1KTW7"/>
<gene>
    <name evidence="2" type="ORF">NWFMUON74_63040</name>
</gene>
<sequence>MDYQAEMDRILAEYRTAARSVQSEFFEADERTTRGGAAVFDELRQELNQPEPQAETPEEAAAREAREERDRLLRDAAERARAAAAERTRQSQPGRNAYVLPSDWTDEDEARMEGYGPPDSWLR</sequence>
<organism evidence="2 3">
    <name type="scientific">Nocardia wallacei</name>
    <dbReference type="NCBI Taxonomy" id="480035"/>
    <lineage>
        <taxon>Bacteria</taxon>
        <taxon>Bacillati</taxon>
        <taxon>Actinomycetota</taxon>
        <taxon>Actinomycetes</taxon>
        <taxon>Mycobacteriales</taxon>
        <taxon>Nocardiaceae</taxon>
        <taxon>Nocardia</taxon>
    </lineage>
</organism>
<dbReference type="KEGG" id="nwl:NWFMUON74_63040"/>
<evidence type="ECO:0000313" key="2">
    <source>
        <dbReference type="EMBL" id="BCK58532.1"/>
    </source>
</evidence>
<keyword evidence="3" id="KW-1185">Reference proteome</keyword>
<name>A0A7G1KTW7_9NOCA</name>
<proteinExistence type="predicted"/>
<feature type="compositionally biased region" description="Basic and acidic residues" evidence="1">
    <location>
        <begin position="60"/>
        <end position="89"/>
    </location>
</feature>
<dbReference type="EMBL" id="AP023396">
    <property type="protein sequence ID" value="BCK58532.1"/>
    <property type="molecule type" value="Genomic_DNA"/>
</dbReference>
<dbReference type="RefSeq" id="WP_187685265.1">
    <property type="nucleotide sequence ID" value="NZ_AP023396.1"/>
</dbReference>
<evidence type="ECO:0000256" key="1">
    <source>
        <dbReference type="SAM" id="MobiDB-lite"/>
    </source>
</evidence>
<protein>
    <submittedName>
        <fullName evidence="2">Uncharacterized protein</fullName>
    </submittedName>
</protein>
<dbReference type="Proteomes" id="UP000516173">
    <property type="component" value="Chromosome"/>
</dbReference>
<feature type="region of interest" description="Disordered" evidence="1">
    <location>
        <begin position="44"/>
        <end position="123"/>
    </location>
</feature>
<reference evidence="2 3" key="1">
    <citation type="submission" date="2020-08" db="EMBL/GenBank/DDBJ databases">
        <title>Genome Sequencing of Nocardia wallacei strain FMUON74 and assembly.</title>
        <authorList>
            <person name="Toyokawa M."/>
            <person name="Uesaka K."/>
        </authorList>
    </citation>
    <scope>NUCLEOTIDE SEQUENCE [LARGE SCALE GENOMIC DNA]</scope>
    <source>
        <strain evidence="2 3">FMUON74</strain>
    </source>
</reference>
<accession>A0A7G1KTW7</accession>